<dbReference type="RefSeq" id="WP_015932969.1">
    <property type="nucleotide sequence ID" value="NC_011894.1"/>
</dbReference>
<dbReference type="KEGG" id="mno:Mnod_6632"/>
<dbReference type="HOGENOM" id="CLU_168929_0_0_5"/>
<accession>B8IEQ6</accession>
<reference evidence="1 2" key="1">
    <citation type="submission" date="2009-01" db="EMBL/GenBank/DDBJ databases">
        <title>Complete sequence of chromosome of Methylobacterium nodulans ORS 2060.</title>
        <authorList>
            <consortium name="US DOE Joint Genome Institute"/>
            <person name="Lucas S."/>
            <person name="Copeland A."/>
            <person name="Lapidus A."/>
            <person name="Glavina del Rio T."/>
            <person name="Dalin E."/>
            <person name="Tice H."/>
            <person name="Bruce D."/>
            <person name="Goodwin L."/>
            <person name="Pitluck S."/>
            <person name="Sims D."/>
            <person name="Brettin T."/>
            <person name="Detter J.C."/>
            <person name="Han C."/>
            <person name="Larimer F."/>
            <person name="Land M."/>
            <person name="Hauser L."/>
            <person name="Kyrpides N."/>
            <person name="Ivanova N."/>
            <person name="Marx C.J."/>
            <person name="Richardson P."/>
        </authorList>
    </citation>
    <scope>NUCLEOTIDE SEQUENCE [LARGE SCALE GENOMIC DNA]</scope>
    <source>
        <strain evidence="2">LMG 21967 / CNCM I-2342 / ORS 2060</strain>
    </source>
</reference>
<dbReference type="OrthoDB" id="8004846at2"/>
<keyword evidence="2" id="KW-1185">Reference proteome</keyword>
<evidence type="ECO:0000313" key="1">
    <source>
        <dbReference type="EMBL" id="ACL61399.1"/>
    </source>
</evidence>
<dbReference type="EMBL" id="CP001349">
    <property type="protein sequence ID" value="ACL61399.1"/>
    <property type="molecule type" value="Genomic_DNA"/>
</dbReference>
<gene>
    <name evidence="1" type="ordered locus">Mnod_6632</name>
</gene>
<dbReference type="STRING" id="460265.Mnod_6632"/>
<sequence>MSVDWYARHLRYSACRTRTPEVRRGILVHYARIHAESGWGTGGSEPLPKHYQVVGQDVPWPYEKG</sequence>
<name>B8IEQ6_METNO</name>
<proteinExistence type="predicted"/>
<evidence type="ECO:0000313" key="2">
    <source>
        <dbReference type="Proteomes" id="UP000008207"/>
    </source>
</evidence>
<organism evidence="1 2">
    <name type="scientific">Methylobacterium nodulans (strain LMG 21967 / CNCM I-2342 / ORS 2060)</name>
    <dbReference type="NCBI Taxonomy" id="460265"/>
    <lineage>
        <taxon>Bacteria</taxon>
        <taxon>Pseudomonadati</taxon>
        <taxon>Pseudomonadota</taxon>
        <taxon>Alphaproteobacteria</taxon>
        <taxon>Hyphomicrobiales</taxon>
        <taxon>Methylobacteriaceae</taxon>
        <taxon>Methylobacterium</taxon>
    </lineage>
</organism>
<dbReference type="AlphaFoldDB" id="B8IEQ6"/>
<protein>
    <submittedName>
        <fullName evidence="1">Uncharacterized protein</fullName>
    </submittedName>
</protein>
<dbReference type="Proteomes" id="UP000008207">
    <property type="component" value="Chromosome"/>
</dbReference>